<dbReference type="OrthoDB" id="9790406at2"/>
<organism evidence="2 3">
    <name type="scientific">Mariprofundus micogutta</name>
    <dbReference type="NCBI Taxonomy" id="1921010"/>
    <lineage>
        <taxon>Bacteria</taxon>
        <taxon>Pseudomonadati</taxon>
        <taxon>Pseudomonadota</taxon>
        <taxon>Candidatius Mariprofundia</taxon>
        <taxon>Mariprofundales</taxon>
        <taxon>Mariprofundaceae</taxon>
        <taxon>Mariprofundus</taxon>
    </lineage>
</organism>
<dbReference type="AlphaFoldDB" id="A0A1L8CNN2"/>
<reference evidence="2 3" key="1">
    <citation type="journal article" date="2017" name="Arch. Microbiol.">
        <title>Mariprofundus micogutta sp. nov., a novel iron-oxidizing zetaproteobacterium isolated from a deep-sea hydrothermal field at the Bayonnaise knoll of the Izu-Ogasawara arc, and a description of Mariprofundales ord. nov. and Zetaproteobacteria classis nov.</title>
        <authorList>
            <person name="Makita H."/>
            <person name="Tanaka E."/>
            <person name="Mitsunobu S."/>
            <person name="Miyazaki M."/>
            <person name="Nunoura T."/>
            <person name="Uematsu K."/>
            <person name="Takaki Y."/>
            <person name="Nishi S."/>
            <person name="Shimamura S."/>
            <person name="Takai K."/>
        </authorList>
    </citation>
    <scope>NUCLEOTIDE SEQUENCE [LARGE SCALE GENOMIC DNA]</scope>
    <source>
        <strain evidence="2 3">ET2</strain>
    </source>
</reference>
<dbReference type="InterPro" id="IPR036061">
    <property type="entry name" value="CheW-like_dom_sf"/>
</dbReference>
<dbReference type="GO" id="GO:0005829">
    <property type="term" value="C:cytosol"/>
    <property type="evidence" value="ECO:0007669"/>
    <property type="project" value="TreeGrafter"/>
</dbReference>
<dbReference type="Gene3D" id="2.40.50.180">
    <property type="entry name" value="CheA-289, Domain 4"/>
    <property type="match status" value="1"/>
</dbReference>
<dbReference type="SUPFAM" id="SSF50341">
    <property type="entry name" value="CheW-like"/>
    <property type="match status" value="1"/>
</dbReference>
<comment type="caution">
    <text evidence="2">The sequence shown here is derived from an EMBL/GenBank/DDBJ whole genome shotgun (WGS) entry which is preliminary data.</text>
</comment>
<dbReference type="Proteomes" id="UP000231632">
    <property type="component" value="Unassembled WGS sequence"/>
</dbReference>
<evidence type="ECO:0000259" key="1">
    <source>
        <dbReference type="PROSITE" id="PS50851"/>
    </source>
</evidence>
<dbReference type="GO" id="GO:0006935">
    <property type="term" value="P:chemotaxis"/>
    <property type="evidence" value="ECO:0007669"/>
    <property type="project" value="InterPro"/>
</dbReference>
<dbReference type="EMBL" id="BDFD01000012">
    <property type="protein sequence ID" value="GAV20532.1"/>
    <property type="molecule type" value="Genomic_DNA"/>
</dbReference>
<accession>A0A1L8CNN2</accession>
<name>A0A1L8CNN2_9PROT</name>
<dbReference type="Gene3D" id="2.30.30.40">
    <property type="entry name" value="SH3 Domains"/>
    <property type="match status" value="1"/>
</dbReference>
<dbReference type="GO" id="GO:0007165">
    <property type="term" value="P:signal transduction"/>
    <property type="evidence" value="ECO:0007669"/>
    <property type="project" value="InterPro"/>
</dbReference>
<dbReference type="PANTHER" id="PTHR22617:SF23">
    <property type="entry name" value="CHEMOTAXIS PROTEIN CHEW"/>
    <property type="match status" value="1"/>
</dbReference>
<proteinExistence type="predicted"/>
<dbReference type="PROSITE" id="PS50851">
    <property type="entry name" value="CHEW"/>
    <property type="match status" value="1"/>
</dbReference>
<keyword evidence="3" id="KW-1185">Reference proteome</keyword>
<sequence>MSESLQMRSRLLTCRVAEQWLALPVEQLSEVVTAQMKTVIPLAPEAVNGLINLRGKILTELDMRKILHIDPDQNQNDYRTIIIESDGIENFGLTVDAVGEVIDMDTDAFERTPESLGTNWKKICHGVLKQEKRILILLDVEKIIQMSMPVTES</sequence>
<protein>
    <submittedName>
        <fullName evidence="2">Purine-binding chemotaxis protein CheW</fullName>
    </submittedName>
</protein>
<dbReference type="InterPro" id="IPR002545">
    <property type="entry name" value="CheW-lke_dom"/>
</dbReference>
<dbReference type="RefSeq" id="WP_072659852.1">
    <property type="nucleotide sequence ID" value="NZ_BDFD01000012.1"/>
</dbReference>
<gene>
    <name evidence="2" type="ORF">MMIC_P1501</name>
</gene>
<feature type="domain" description="CheW-like" evidence="1">
    <location>
        <begin position="8"/>
        <end position="149"/>
    </location>
</feature>
<dbReference type="InterPro" id="IPR039315">
    <property type="entry name" value="CheW"/>
</dbReference>
<evidence type="ECO:0000313" key="2">
    <source>
        <dbReference type="EMBL" id="GAV20532.1"/>
    </source>
</evidence>
<evidence type="ECO:0000313" key="3">
    <source>
        <dbReference type="Proteomes" id="UP000231632"/>
    </source>
</evidence>
<dbReference type="SMART" id="SM00260">
    <property type="entry name" value="CheW"/>
    <property type="match status" value="1"/>
</dbReference>
<dbReference type="PANTHER" id="PTHR22617">
    <property type="entry name" value="CHEMOTAXIS SENSOR HISTIDINE KINASE-RELATED"/>
    <property type="match status" value="1"/>
</dbReference>
<dbReference type="Pfam" id="PF01584">
    <property type="entry name" value="CheW"/>
    <property type="match status" value="1"/>
</dbReference>
<dbReference type="STRING" id="1921010.MMIC_P1501"/>